<reference evidence="7 8" key="1">
    <citation type="submission" date="2022-09" db="EMBL/GenBank/DDBJ databases">
        <title>Enrichment on poylsaccharides allowed isolation of novel metabolic and taxonomic groups of Haloarchaea.</title>
        <authorList>
            <person name="Sorokin D.Y."/>
            <person name="Elcheninov A.G."/>
            <person name="Khizhniak T.V."/>
            <person name="Kolganova T.V."/>
            <person name="Kublanov I.V."/>
        </authorList>
    </citation>
    <scope>NUCLEOTIDE SEQUENCE [LARGE SCALE GENOMIC DNA]</scope>
    <source>
        <strain evidence="7 8">AArc-curdl1</strain>
    </source>
</reference>
<dbReference type="AlphaFoldDB" id="A0AAP3E5W8"/>
<keyword evidence="8" id="KW-1185">Reference proteome</keyword>
<evidence type="ECO:0000256" key="1">
    <source>
        <dbReference type="ARBA" id="ARBA00022448"/>
    </source>
</evidence>
<keyword evidence="2" id="KW-0349">Heme</keyword>
<proteinExistence type="predicted"/>
<keyword evidence="4" id="KW-0249">Electron transport</keyword>
<evidence type="ECO:0000259" key="6">
    <source>
        <dbReference type="Pfam" id="PF09459"/>
    </source>
</evidence>
<protein>
    <submittedName>
        <fullName evidence="7">Ethylbenzene dehydrogenase-related protein</fullName>
    </submittedName>
</protein>
<organism evidence="7 8">
    <name type="scientific">Natronosalvus hydrolyticus</name>
    <dbReference type="NCBI Taxonomy" id="2979988"/>
    <lineage>
        <taxon>Archaea</taxon>
        <taxon>Methanobacteriati</taxon>
        <taxon>Methanobacteriota</taxon>
        <taxon>Stenosarchaea group</taxon>
        <taxon>Halobacteria</taxon>
        <taxon>Halobacteriales</taxon>
        <taxon>Natrialbaceae</taxon>
        <taxon>Natronosalvus</taxon>
    </lineage>
</organism>
<feature type="domain" description="Cytochrome c-552/DMSO reductase-like haem-binding" evidence="6">
    <location>
        <begin position="96"/>
        <end position="431"/>
    </location>
</feature>
<evidence type="ECO:0000256" key="5">
    <source>
        <dbReference type="ARBA" id="ARBA00023004"/>
    </source>
</evidence>
<dbReference type="EMBL" id="JAOPJZ010000005">
    <property type="protein sequence ID" value="MCU4752008.1"/>
    <property type="molecule type" value="Genomic_DNA"/>
</dbReference>
<gene>
    <name evidence="7" type="ORF">OB919_08430</name>
</gene>
<keyword evidence="3" id="KW-0479">Metal-binding</keyword>
<name>A0AAP3E5W8_9EURY</name>
<keyword evidence="1" id="KW-0813">Transport</keyword>
<dbReference type="Pfam" id="PF09459">
    <property type="entry name" value="EB_dh"/>
    <property type="match status" value="1"/>
</dbReference>
<evidence type="ECO:0000313" key="8">
    <source>
        <dbReference type="Proteomes" id="UP001321047"/>
    </source>
</evidence>
<evidence type="ECO:0000313" key="7">
    <source>
        <dbReference type="EMBL" id="MCU4752008.1"/>
    </source>
</evidence>
<dbReference type="RefSeq" id="WP_342808356.1">
    <property type="nucleotide sequence ID" value="NZ_JAOPJZ010000005.1"/>
</dbReference>
<dbReference type="Proteomes" id="UP001321047">
    <property type="component" value="Unassembled WGS sequence"/>
</dbReference>
<evidence type="ECO:0000256" key="4">
    <source>
        <dbReference type="ARBA" id="ARBA00022982"/>
    </source>
</evidence>
<dbReference type="GO" id="GO:0046872">
    <property type="term" value="F:metal ion binding"/>
    <property type="evidence" value="ECO:0007669"/>
    <property type="project" value="UniProtKB-KW"/>
</dbReference>
<sequence>MTEEPRGRSDDEVANLSIDEARDALKGEAAIPKRASGTLRRRFLMAMGATATIGASAGCLGLFSEDPEAAGSEDDDIDYSEIENFKLDWVPKQILKNLNFQVAYDDDELYFRFNWEQPIKNGWFHDLFVYEDGEWTRYGNVNPEIANEEREDHTGFTEDRLSFLLNDGSVEGFENYGGWITVHEGTRHLPGAPTAEEVEDHPHHGDLLGNDDVRKYIPQSRTGEWWENPWDDVKDQEELDRMLEDGEFVDLVMARCARGVPGGYGTVHCILDHRHGAMDEPSERIRDSQSLDEDGQPQYMFDPDMVENGALELEEIYDGNVLQTDTHTLIHRDEDRDEDAHPPDATDTTAAFDPDIAEFEGAVIPRRMVFPDRVEGPGALWKIDGRWEDDEWTIEMWRDLQSGYLGETEFEAGGVYTFSPALHHGAGSRWHWVAYPYKLGLGEGTDADFQAVRISGDEPDWDDIPTYTIPLIYPGQVDWTWLTSKEHRGYIPTRNDEMSIWDVHDNPRRMAAMVLGMEIGEDPRR</sequence>
<dbReference type="Gene3D" id="2.60.40.1190">
    <property type="match status" value="1"/>
</dbReference>
<evidence type="ECO:0000256" key="2">
    <source>
        <dbReference type="ARBA" id="ARBA00022617"/>
    </source>
</evidence>
<comment type="caution">
    <text evidence="7">The sequence shown here is derived from an EMBL/GenBank/DDBJ whole genome shotgun (WGS) entry which is preliminary data.</text>
</comment>
<keyword evidence="5" id="KW-0408">Iron</keyword>
<accession>A0AAP3E5W8</accession>
<dbReference type="GO" id="GO:0020037">
    <property type="term" value="F:heme binding"/>
    <property type="evidence" value="ECO:0007669"/>
    <property type="project" value="InterPro"/>
</dbReference>
<evidence type="ECO:0000256" key="3">
    <source>
        <dbReference type="ARBA" id="ARBA00022723"/>
    </source>
</evidence>
<dbReference type="InterPro" id="IPR019020">
    <property type="entry name" value="Cyt-c552/DMSO_Rdtase_haem-bd"/>
</dbReference>